<keyword evidence="5 7" id="KW-0067">ATP-binding</keyword>
<gene>
    <name evidence="9" type="ORF">FRACYDRAFT_183660</name>
</gene>
<evidence type="ECO:0000256" key="3">
    <source>
        <dbReference type="ARBA" id="ARBA00022598"/>
    </source>
</evidence>
<accession>A0A1E7FKE2</accession>
<dbReference type="InParanoid" id="A0A1E7FKE2"/>
<dbReference type="PANTHER" id="PTHR23090:SF9">
    <property type="entry name" value="GLUTAMINE-DEPENDENT NAD(+) SYNTHETASE"/>
    <property type="match status" value="1"/>
</dbReference>
<dbReference type="EMBL" id="KV784356">
    <property type="protein sequence ID" value="OEU18263.1"/>
    <property type="molecule type" value="Genomic_DNA"/>
</dbReference>
<dbReference type="GO" id="GO:0005524">
    <property type="term" value="F:ATP binding"/>
    <property type="evidence" value="ECO:0007669"/>
    <property type="project" value="UniProtKB-UniRule"/>
</dbReference>
<dbReference type="Pfam" id="PF02540">
    <property type="entry name" value="NAD_synthase"/>
    <property type="match status" value="1"/>
</dbReference>
<dbReference type="InterPro" id="IPR014729">
    <property type="entry name" value="Rossmann-like_a/b/a_fold"/>
</dbReference>
<dbReference type="Pfam" id="PF00795">
    <property type="entry name" value="CN_hydrolase"/>
    <property type="match status" value="1"/>
</dbReference>
<dbReference type="InterPro" id="IPR014445">
    <property type="entry name" value="Gln-dep_NAD_synthase"/>
</dbReference>
<evidence type="ECO:0000256" key="6">
    <source>
        <dbReference type="ARBA" id="ARBA00023027"/>
    </source>
</evidence>
<comment type="catalytic activity">
    <reaction evidence="7">
        <text>deamido-NAD(+) + L-glutamine + ATP + H2O = L-glutamate + AMP + diphosphate + NAD(+) + H(+)</text>
        <dbReference type="Rhea" id="RHEA:24384"/>
        <dbReference type="ChEBI" id="CHEBI:15377"/>
        <dbReference type="ChEBI" id="CHEBI:15378"/>
        <dbReference type="ChEBI" id="CHEBI:29985"/>
        <dbReference type="ChEBI" id="CHEBI:30616"/>
        <dbReference type="ChEBI" id="CHEBI:33019"/>
        <dbReference type="ChEBI" id="CHEBI:57540"/>
        <dbReference type="ChEBI" id="CHEBI:58359"/>
        <dbReference type="ChEBI" id="CHEBI:58437"/>
        <dbReference type="ChEBI" id="CHEBI:456215"/>
        <dbReference type="EC" id="6.3.5.1"/>
    </reaction>
</comment>
<dbReference type="SUPFAM" id="SSF56317">
    <property type="entry name" value="Carbon-nitrogen hydrolase"/>
    <property type="match status" value="1"/>
</dbReference>
<keyword evidence="10" id="KW-1185">Reference proteome</keyword>
<reference evidence="9 10" key="1">
    <citation type="submission" date="2016-09" db="EMBL/GenBank/DDBJ databases">
        <title>Extensive genetic diversity and differential bi-allelic expression allows diatom success in the polar Southern Ocean.</title>
        <authorList>
            <consortium name="DOE Joint Genome Institute"/>
            <person name="Mock T."/>
            <person name="Otillar R.P."/>
            <person name="Strauss J."/>
            <person name="Dupont C."/>
            <person name="Frickenhaus S."/>
            <person name="Maumus F."/>
            <person name="Mcmullan M."/>
            <person name="Sanges R."/>
            <person name="Schmutz J."/>
            <person name="Toseland A."/>
            <person name="Valas R."/>
            <person name="Veluchamy A."/>
            <person name="Ward B.J."/>
            <person name="Allen A."/>
            <person name="Barry K."/>
            <person name="Falciatore A."/>
            <person name="Ferrante M."/>
            <person name="Fortunato A.E."/>
            <person name="Gloeckner G."/>
            <person name="Gruber A."/>
            <person name="Hipkin R."/>
            <person name="Janech M."/>
            <person name="Kroth P."/>
            <person name="Leese F."/>
            <person name="Lindquist E."/>
            <person name="Lyon B.R."/>
            <person name="Martin J."/>
            <person name="Mayer C."/>
            <person name="Parker M."/>
            <person name="Quesneville H."/>
            <person name="Raymond J."/>
            <person name="Uhlig C."/>
            <person name="Valentin K.U."/>
            <person name="Worden A.Z."/>
            <person name="Armbrust E.V."/>
            <person name="Bowler C."/>
            <person name="Green B."/>
            <person name="Moulton V."/>
            <person name="Van Oosterhout C."/>
            <person name="Grigoriev I."/>
        </authorList>
    </citation>
    <scope>NUCLEOTIDE SEQUENCE [LARGE SCALE GENOMIC DNA]</scope>
    <source>
        <strain evidence="9 10">CCMP1102</strain>
    </source>
</reference>
<dbReference type="GO" id="GO:0009435">
    <property type="term" value="P:NAD+ biosynthetic process"/>
    <property type="evidence" value="ECO:0007669"/>
    <property type="project" value="UniProtKB-UniRule"/>
</dbReference>
<evidence type="ECO:0000313" key="10">
    <source>
        <dbReference type="Proteomes" id="UP000095751"/>
    </source>
</evidence>
<proteinExistence type="inferred from homology"/>
<sequence>MGNNRITVSTCSLNQWALDFDGNLERIKESCRLAKNRDNATYRLGPELEICGYGCEDHFLEIDTMNHSWQSLIELLIDPNTTKDLLCDFGMPLMGNDGCFYNCRILVMNHCILLIRPKTSMADNGNYRESRYFTAYTGIENSLFTIPIWVRDTLSKHEITKNHPHTVPFGISSSCIRTFDDILIGCESCEELWTPQSSHINLSLKGCDIIGNGSGSHHELRKLNKRIELIQSATSKSGGLYLYSNQCGCDGGRLYYDGSSLIVLNGFILKQSKQFSLCDVEVISATVDLDEIRSFRSSIPSFGIQVQQQKNNNASFNGGSSDNDIVDAPDVRLLSSRGSMNNKLTKPISVHYHLPEEECCFGPACWLWDYLRRSGASGYLLPLSGGADSSAVATIVMAMCTLIYDEIIASIVDPDSDDDPDQQVLNELRRICGYDGATKESKLLWVPKSSQDIANHILHTIFMGTVNSSDVTTSRAKRLGAAIGSYHLTVPIDLMVTAVLKVFTLATSSFGNGGLTPQFLVNGGTLTEDLALQNIQARLRMVTAYLFAQLLPWVRNHSSNSSTAGTSTGKCGTSFLLVLGSANVDEGLRGYMTKYDCSSADLNPIGSISKQDLKAMLLWASSNSKYKLASNVLAEIANAPPTAELRPNSSTTAQAAEHSQLDEEEMGMSYEELGWFGKLRKLNRCGPVSMYKRLVDEWSHLHTPNEVAVKVKRFFYYYSINRHKMCTITPSYHAEGYSPDDNRYDLRPFLYNTKWTRQFYTIDLMVKQYENENEQEEKVIKQNQFLER</sequence>
<evidence type="ECO:0000256" key="7">
    <source>
        <dbReference type="PIRNR" id="PIRNR006630"/>
    </source>
</evidence>
<comment type="pathway">
    <text evidence="1 7">Cofactor biosynthesis; NAD(+) biosynthesis; NAD(+) from deamido-NAD(+) (L-Gln route): step 1/1.</text>
</comment>
<dbReference type="Proteomes" id="UP000095751">
    <property type="component" value="Unassembled WGS sequence"/>
</dbReference>
<dbReference type="OrthoDB" id="2020662at2759"/>
<dbReference type="CDD" id="cd07570">
    <property type="entry name" value="GAT_Gln-NAD-synth"/>
    <property type="match status" value="1"/>
</dbReference>
<evidence type="ECO:0000256" key="5">
    <source>
        <dbReference type="ARBA" id="ARBA00022840"/>
    </source>
</evidence>
<dbReference type="InterPro" id="IPR022310">
    <property type="entry name" value="NAD/GMP_synthase"/>
</dbReference>
<dbReference type="Gene3D" id="3.40.50.620">
    <property type="entry name" value="HUPs"/>
    <property type="match status" value="1"/>
</dbReference>
<dbReference type="InterPro" id="IPR003694">
    <property type="entry name" value="NAD_synthase"/>
</dbReference>
<dbReference type="Gene3D" id="3.60.110.10">
    <property type="entry name" value="Carbon-nitrogen hydrolase"/>
    <property type="match status" value="1"/>
</dbReference>
<dbReference type="KEGG" id="fcy:FRACYDRAFT_183660"/>
<dbReference type="HAMAP" id="MF_02090">
    <property type="entry name" value="NadE_glutamine_dep"/>
    <property type="match status" value="1"/>
</dbReference>
<organism evidence="9 10">
    <name type="scientific">Fragilariopsis cylindrus CCMP1102</name>
    <dbReference type="NCBI Taxonomy" id="635003"/>
    <lineage>
        <taxon>Eukaryota</taxon>
        <taxon>Sar</taxon>
        <taxon>Stramenopiles</taxon>
        <taxon>Ochrophyta</taxon>
        <taxon>Bacillariophyta</taxon>
        <taxon>Bacillariophyceae</taxon>
        <taxon>Bacillariophycidae</taxon>
        <taxon>Bacillariales</taxon>
        <taxon>Bacillariaceae</taxon>
        <taxon>Fragilariopsis</taxon>
    </lineage>
</organism>
<evidence type="ECO:0000259" key="8">
    <source>
        <dbReference type="PROSITE" id="PS50263"/>
    </source>
</evidence>
<dbReference type="SUPFAM" id="SSF52402">
    <property type="entry name" value="Adenine nucleotide alpha hydrolases-like"/>
    <property type="match status" value="1"/>
</dbReference>
<dbReference type="InterPro" id="IPR036526">
    <property type="entry name" value="C-N_Hydrolase_sf"/>
</dbReference>
<dbReference type="GO" id="GO:0003952">
    <property type="term" value="F:NAD+ synthase (glutamine-hydrolyzing) activity"/>
    <property type="evidence" value="ECO:0007669"/>
    <property type="project" value="UniProtKB-UniRule"/>
</dbReference>
<keyword evidence="6 7" id="KW-0520">NAD</keyword>
<dbReference type="InterPro" id="IPR003010">
    <property type="entry name" value="C-N_Hydrolase"/>
</dbReference>
<feature type="domain" description="CN hydrolase" evidence="8">
    <location>
        <begin position="6"/>
        <end position="289"/>
    </location>
</feature>
<protein>
    <recommendedName>
        <fullName evidence="7">Glutamine-dependent NAD(+) synthetase</fullName>
        <ecNumber evidence="7">6.3.5.1</ecNumber>
    </recommendedName>
    <alternativeName>
        <fullName evidence="7">NAD(+) synthase [glutamine-hydrolyzing]</fullName>
    </alternativeName>
</protein>
<keyword evidence="4 7" id="KW-0547">Nucleotide-binding</keyword>
<dbReference type="GO" id="GO:0004359">
    <property type="term" value="F:glutaminase activity"/>
    <property type="evidence" value="ECO:0007669"/>
    <property type="project" value="InterPro"/>
</dbReference>
<dbReference type="FunCoup" id="A0A1E7FKE2">
    <property type="interactions" value="239"/>
</dbReference>
<dbReference type="PANTHER" id="PTHR23090">
    <property type="entry name" value="NH 3 /GLUTAMINE-DEPENDENT NAD + SYNTHETASE"/>
    <property type="match status" value="1"/>
</dbReference>
<evidence type="ECO:0000256" key="2">
    <source>
        <dbReference type="ARBA" id="ARBA00007145"/>
    </source>
</evidence>
<name>A0A1E7FKE2_9STRA</name>
<evidence type="ECO:0000256" key="4">
    <source>
        <dbReference type="ARBA" id="ARBA00022741"/>
    </source>
</evidence>
<dbReference type="UniPathway" id="UPA00253">
    <property type="reaction ID" value="UER00334"/>
</dbReference>
<dbReference type="CDD" id="cd00553">
    <property type="entry name" value="NAD_synthase"/>
    <property type="match status" value="1"/>
</dbReference>
<dbReference type="EC" id="6.3.5.1" evidence="7"/>
<dbReference type="PIRSF" id="PIRSF006630">
    <property type="entry name" value="NADS_GAT"/>
    <property type="match status" value="1"/>
</dbReference>
<comment type="similarity">
    <text evidence="2 7">In the C-terminal section; belongs to the NAD synthetase family.</text>
</comment>
<keyword evidence="3 7" id="KW-0436">Ligase</keyword>
<dbReference type="PROSITE" id="PS50263">
    <property type="entry name" value="CN_HYDROLASE"/>
    <property type="match status" value="1"/>
</dbReference>
<dbReference type="FunFam" id="3.40.50.620:FF:000036">
    <property type="entry name" value="Glutamine-dependent NAD(+) synthetase"/>
    <property type="match status" value="1"/>
</dbReference>
<dbReference type="GO" id="GO:0005737">
    <property type="term" value="C:cytoplasm"/>
    <property type="evidence" value="ECO:0007669"/>
    <property type="project" value="InterPro"/>
</dbReference>
<dbReference type="AlphaFoldDB" id="A0A1E7FKE2"/>
<evidence type="ECO:0000313" key="9">
    <source>
        <dbReference type="EMBL" id="OEU18263.1"/>
    </source>
</evidence>
<evidence type="ECO:0000256" key="1">
    <source>
        <dbReference type="ARBA" id="ARBA00005188"/>
    </source>
</evidence>